<gene>
    <name evidence="1" type="primary">83</name>
    <name evidence="1" type="ORF">SEA_IDYN_83</name>
</gene>
<organism evidence="1 2">
    <name type="scientific">Gordonia phage IDyn</name>
    <dbReference type="NCBI Taxonomy" id="2510506"/>
    <lineage>
        <taxon>Viruses</taxon>
        <taxon>Duplodnaviria</taxon>
        <taxon>Heunggongvirae</taxon>
        <taxon>Uroviricota</taxon>
        <taxon>Caudoviricetes</taxon>
        <taxon>Zierdtviridae</taxon>
        <taxon>Emilbogenvirinae</taxon>
        <taxon>Sukkupivirus</taxon>
        <taxon>Sukkupivirus idyn</taxon>
    </lineage>
</organism>
<keyword evidence="2" id="KW-1185">Reference proteome</keyword>
<dbReference type="EMBL" id="MK433272">
    <property type="protein sequence ID" value="QAY17431.1"/>
    <property type="molecule type" value="Genomic_DNA"/>
</dbReference>
<reference evidence="1 2" key="1">
    <citation type="submission" date="2019-01" db="EMBL/GenBank/DDBJ databases">
        <authorList>
            <person name="Gales J.M."/>
            <person name="Amanuel B.M."/>
            <person name="Anspach C.J."/>
            <person name="Chiquito R.J."/>
            <person name="Hall J.T."/>
            <person name="Hotaki K."/>
            <person name="Lozano B."/>
            <person name="Aloor H.L."/>
            <person name="Leadon S.A."/>
            <person name="Fogarty M.P."/>
            <person name="Washington J.M."/>
            <person name="Garlena R.A."/>
            <person name="Russell D.A."/>
            <person name="Pope W.H."/>
            <person name="Jacobs-Sera D."/>
            <person name="Hatfull G.F."/>
        </authorList>
    </citation>
    <scope>NUCLEOTIDE SEQUENCE [LARGE SCALE GENOMIC DNA]</scope>
</reference>
<dbReference type="GeneID" id="65119011"/>
<sequence length="83" mass="8758">MSNVTPIAAVATLRVVDVETGGYRSRFAFASLSAALMTLREQYGPGEADVLDVATGEVYDLVDVDDDDVDAIDWTPPAAPVAL</sequence>
<dbReference type="RefSeq" id="YP_010101299.1">
    <property type="nucleotide sequence ID" value="NC_055789.1"/>
</dbReference>
<accession>A0A411CUH9</accession>
<evidence type="ECO:0000313" key="1">
    <source>
        <dbReference type="EMBL" id="QAY17431.1"/>
    </source>
</evidence>
<dbReference type="KEGG" id="vg:65119011"/>
<protein>
    <submittedName>
        <fullName evidence="1">Uncharacterized protein</fullName>
    </submittedName>
</protein>
<evidence type="ECO:0000313" key="2">
    <source>
        <dbReference type="Proteomes" id="UP000289329"/>
    </source>
</evidence>
<dbReference type="Proteomes" id="UP000289329">
    <property type="component" value="Segment"/>
</dbReference>
<proteinExistence type="predicted"/>
<name>A0A411CUH9_9CAUD</name>